<sequence length="249" mass="27530">MSCGPPRPWRANRILRRSGPGPAWRPKRTGPRRRSPRPATNYASNFLPKSAGIAPADAPAASLRWPARRCGGIFARSRAHFWHAKGDDRRNMGALRDTLDLRILDMLQHDALLTADALAQRLPLSASAIARRIRRLRDSGAITGDVAVLSEEIGPFLSAVVQVQMDRHALAAVEALRRRLGASPHVQLFLDVSGAFDLLLLVTVRDMAAFNEFADTMLGSDPVVRRYETSFVKRRRKFSLALPLDIDAG</sequence>
<feature type="domain" description="HTH asnC-type" evidence="5">
    <location>
        <begin position="97"/>
        <end position="156"/>
    </location>
</feature>
<feature type="compositionally biased region" description="Basic residues" evidence="4">
    <location>
        <begin position="25"/>
        <end position="36"/>
    </location>
</feature>
<organism evidence="6 7">
    <name type="scientific">Sphingomonas naasensis</name>
    <dbReference type="NCBI Taxonomy" id="1344951"/>
    <lineage>
        <taxon>Bacteria</taxon>
        <taxon>Pseudomonadati</taxon>
        <taxon>Pseudomonadota</taxon>
        <taxon>Alphaproteobacteria</taxon>
        <taxon>Sphingomonadales</taxon>
        <taxon>Sphingomonadaceae</taxon>
        <taxon>Sphingomonas</taxon>
    </lineage>
</organism>
<dbReference type="GO" id="GO:0043200">
    <property type="term" value="P:response to amino acid"/>
    <property type="evidence" value="ECO:0007669"/>
    <property type="project" value="TreeGrafter"/>
</dbReference>
<dbReference type="PANTHER" id="PTHR30154:SF34">
    <property type="entry name" value="TRANSCRIPTIONAL REGULATOR AZLB"/>
    <property type="match status" value="1"/>
</dbReference>
<dbReference type="InterPro" id="IPR036390">
    <property type="entry name" value="WH_DNA-bd_sf"/>
</dbReference>
<evidence type="ECO:0000313" key="7">
    <source>
        <dbReference type="Proteomes" id="UP000309848"/>
    </source>
</evidence>
<evidence type="ECO:0000256" key="4">
    <source>
        <dbReference type="SAM" id="MobiDB-lite"/>
    </source>
</evidence>
<dbReference type="AlphaFoldDB" id="A0A4S1W7G6"/>
<dbReference type="InterPro" id="IPR019887">
    <property type="entry name" value="Tscrpt_reg_AsnC/Lrp_C"/>
</dbReference>
<reference evidence="6 7" key="1">
    <citation type="submission" date="2019-04" db="EMBL/GenBank/DDBJ databases">
        <title>Sphingomonas psychrotolerans sp. nov., isolated from soil in the Tianshan Mountains, Xinjiang, China.</title>
        <authorList>
            <person name="Luo Y."/>
            <person name="Sheng H."/>
        </authorList>
    </citation>
    <scope>NUCLEOTIDE SEQUENCE [LARGE SCALE GENOMIC DNA]</scope>
    <source>
        <strain evidence="6 7">KIS18-15</strain>
    </source>
</reference>
<dbReference type="InterPro" id="IPR011008">
    <property type="entry name" value="Dimeric_a/b-barrel"/>
</dbReference>
<dbReference type="SUPFAM" id="SSF54909">
    <property type="entry name" value="Dimeric alpha+beta barrel"/>
    <property type="match status" value="1"/>
</dbReference>
<dbReference type="InterPro" id="IPR000485">
    <property type="entry name" value="AsnC-type_HTH_dom"/>
</dbReference>
<proteinExistence type="predicted"/>
<protein>
    <submittedName>
        <fullName evidence="6">Lrp/AsnC family transcriptional regulator</fullName>
    </submittedName>
</protein>
<dbReference type="GO" id="GO:0043565">
    <property type="term" value="F:sequence-specific DNA binding"/>
    <property type="evidence" value="ECO:0007669"/>
    <property type="project" value="InterPro"/>
</dbReference>
<dbReference type="Gene3D" id="1.10.10.10">
    <property type="entry name" value="Winged helix-like DNA-binding domain superfamily/Winged helix DNA-binding domain"/>
    <property type="match status" value="1"/>
</dbReference>
<keyword evidence="1" id="KW-0805">Transcription regulation</keyword>
<keyword evidence="7" id="KW-1185">Reference proteome</keyword>
<dbReference type="PANTHER" id="PTHR30154">
    <property type="entry name" value="LEUCINE-RESPONSIVE REGULATORY PROTEIN"/>
    <property type="match status" value="1"/>
</dbReference>
<dbReference type="InterPro" id="IPR036388">
    <property type="entry name" value="WH-like_DNA-bd_sf"/>
</dbReference>
<dbReference type="Proteomes" id="UP000309848">
    <property type="component" value="Unassembled WGS sequence"/>
</dbReference>
<accession>A0A4S1W7G6</accession>
<dbReference type="Gene3D" id="3.30.70.920">
    <property type="match status" value="1"/>
</dbReference>
<evidence type="ECO:0000256" key="2">
    <source>
        <dbReference type="ARBA" id="ARBA00023125"/>
    </source>
</evidence>
<comment type="caution">
    <text evidence="6">The sequence shown here is derived from an EMBL/GenBank/DDBJ whole genome shotgun (WGS) entry which is preliminary data.</text>
</comment>
<dbReference type="InterPro" id="IPR019888">
    <property type="entry name" value="Tscrpt_reg_AsnC-like"/>
</dbReference>
<evidence type="ECO:0000259" key="5">
    <source>
        <dbReference type="PROSITE" id="PS50956"/>
    </source>
</evidence>
<dbReference type="EMBL" id="SRXU01000009">
    <property type="protein sequence ID" value="TGX38801.1"/>
    <property type="molecule type" value="Genomic_DNA"/>
</dbReference>
<dbReference type="Pfam" id="PF01037">
    <property type="entry name" value="AsnC_trans_reg"/>
    <property type="match status" value="1"/>
</dbReference>
<evidence type="ECO:0000256" key="1">
    <source>
        <dbReference type="ARBA" id="ARBA00023015"/>
    </source>
</evidence>
<dbReference type="GO" id="GO:0005829">
    <property type="term" value="C:cytosol"/>
    <property type="evidence" value="ECO:0007669"/>
    <property type="project" value="TreeGrafter"/>
</dbReference>
<evidence type="ECO:0000256" key="3">
    <source>
        <dbReference type="ARBA" id="ARBA00023163"/>
    </source>
</evidence>
<feature type="region of interest" description="Disordered" evidence="4">
    <location>
        <begin position="1"/>
        <end position="46"/>
    </location>
</feature>
<name>A0A4S1W7G6_9SPHN</name>
<keyword evidence="2" id="KW-0238">DNA-binding</keyword>
<dbReference type="SMART" id="SM00344">
    <property type="entry name" value="HTH_ASNC"/>
    <property type="match status" value="1"/>
</dbReference>
<gene>
    <name evidence="6" type="ORF">E5A74_18425</name>
</gene>
<dbReference type="PROSITE" id="PS50956">
    <property type="entry name" value="HTH_ASNC_2"/>
    <property type="match status" value="1"/>
</dbReference>
<dbReference type="OrthoDB" id="8590699at2"/>
<dbReference type="SUPFAM" id="SSF46785">
    <property type="entry name" value="Winged helix' DNA-binding domain"/>
    <property type="match status" value="1"/>
</dbReference>
<evidence type="ECO:0000313" key="6">
    <source>
        <dbReference type="EMBL" id="TGX38801.1"/>
    </source>
</evidence>
<keyword evidence="3" id="KW-0804">Transcription</keyword>
<dbReference type="PRINTS" id="PR00033">
    <property type="entry name" value="HTHASNC"/>
</dbReference>
<dbReference type="Pfam" id="PF13412">
    <property type="entry name" value="HTH_24"/>
    <property type="match status" value="1"/>
</dbReference>